<dbReference type="PANTHER" id="PTHR33627">
    <property type="entry name" value="TRANSPOSASE"/>
    <property type="match status" value="1"/>
</dbReference>
<dbReference type="Proteomes" id="UP001183615">
    <property type="component" value="Unassembled WGS sequence"/>
</dbReference>
<dbReference type="InterPro" id="IPR039365">
    <property type="entry name" value="IS701-like"/>
</dbReference>
<dbReference type="InterPro" id="IPR038721">
    <property type="entry name" value="IS701-like_DDE_dom"/>
</dbReference>
<dbReference type="Pfam" id="PF13546">
    <property type="entry name" value="DDE_5"/>
    <property type="match status" value="1"/>
</dbReference>
<reference evidence="3" key="1">
    <citation type="submission" date="2023-07" db="EMBL/GenBank/DDBJ databases">
        <title>30 novel species of actinomycetes from the DSMZ collection.</title>
        <authorList>
            <person name="Nouioui I."/>
        </authorList>
    </citation>
    <scope>NUCLEOTIDE SEQUENCE [LARGE SCALE GENOMIC DNA]</scope>
    <source>
        <strain evidence="3">DSM 41886</strain>
    </source>
</reference>
<comment type="caution">
    <text evidence="2">The sequence shown here is derived from an EMBL/GenBank/DDBJ whole genome shotgun (WGS) entry which is preliminary data.</text>
</comment>
<protein>
    <submittedName>
        <fullName evidence="2">Transposase</fullName>
    </submittedName>
</protein>
<organism evidence="2 3">
    <name type="scientific">Streptomyces johnsoniae</name>
    <dbReference type="NCBI Taxonomy" id="3075532"/>
    <lineage>
        <taxon>Bacteria</taxon>
        <taxon>Bacillati</taxon>
        <taxon>Actinomycetota</taxon>
        <taxon>Actinomycetes</taxon>
        <taxon>Kitasatosporales</taxon>
        <taxon>Streptomycetaceae</taxon>
        <taxon>Streptomyces</taxon>
    </lineage>
</organism>
<feature type="domain" description="Transposase IS701-like DDE" evidence="1">
    <location>
        <begin position="23"/>
        <end position="235"/>
    </location>
</feature>
<dbReference type="PANTHER" id="PTHR33627:SF1">
    <property type="entry name" value="TRANSPOSASE"/>
    <property type="match status" value="1"/>
</dbReference>
<evidence type="ECO:0000313" key="2">
    <source>
        <dbReference type="EMBL" id="MDT0446630.1"/>
    </source>
</evidence>
<proteinExistence type="predicted"/>
<dbReference type="EMBL" id="JAVREV010000021">
    <property type="protein sequence ID" value="MDT0446630.1"/>
    <property type="molecule type" value="Genomic_DNA"/>
</dbReference>
<sequence>MYASTIVPRIIPDAVASFADGVFSPMPRVDQRRWAEVYLRGLLLVEGKKTVRKIADSILSIPAHQSLQQFINQSPWEWEPVRALLARHIQAAERPMAWVLARTAIPKRGDRSVGVERQFLPEAGRTLNCQIGVGAFLANSSGSIPVNWRILLPRRWGDNMKLRKSAYIPDGVGAQPEWRESIDMVSEMDTEWGLARAPVIADIRHLRHADDFITTLMDRGFTFALEVDGSMKVLGGAHLSAVSSRRPALRGATGKVVAVRDYVQYPGAQRSSVLAPVKAEARRSRVVSSLVRIHAGGRHTPPRVVRLLSEIFPLGRPARFWITNLADHRVDSVMSLARLSLRSKEDMQKLEDRFGLRDFEGRSFRGWHHHMTMVSAAYAFDKIGWGHDSALCSCN</sequence>
<accession>A0ABU2SEV4</accession>
<keyword evidence="3" id="KW-1185">Reference proteome</keyword>
<gene>
    <name evidence="2" type="ORF">RM779_29140</name>
</gene>
<evidence type="ECO:0000313" key="3">
    <source>
        <dbReference type="Proteomes" id="UP001183615"/>
    </source>
</evidence>
<evidence type="ECO:0000259" key="1">
    <source>
        <dbReference type="Pfam" id="PF13546"/>
    </source>
</evidence>
<name>A0ABU2SEV4_9ACTN</name>
<dbReference type="RefSeq" id="WP_311620784.1">
    <property type="nucleotide sequence ID" value="NZ_JAVREV010000021.1"/>
</dbReference>